<gene>
    <name evidence="5" type="ORF">OQ287_07770</name>
</gene>
<dbReference type="PANTHER" id="PTHR43080">
    <property type="entry name" value="CBS DOMAIN-CONTAINING PROTEIN CBSX3, MITOCHONDRIAL"/>
    <property type="match status" value="1"/>
</dbReference>
<dbReference type="Pfam" id="PF10335">
    <property type="entry name" value="DUF294_C"/>
    <property type="match status" value="1"/>
</dbReference>
<dbReference type="Proteomes" id="UP001165678">
    <property type="component" value="Unassembled WGS sequence"/>
</dbReference>
<evidence type="ECO:0000256" key="1">
    <source>
        <dbReference type="ARBA" id="ARBA00023122"/>
    </source>
</evidence>
<evidence type="ECO:0000259" key="4">
    <source>
        <dbReference type="PROSITE" id="PS51371"/>
    </source>
</evidence>
<dbReference type="InterPro" id="IPR000644">
    <property type="entry name" value="CBS_dom"/>
</dbReference>
<evidence type="ECO:0000313" key="5">
    <source>
        <dbReference type="EMBL" id="MCX2524134.1"/>
    </source>
</evidence>
<dbReference type="PROSITE" id="PS50042">
    <property type="entry name" value="CNMP_BINDING_3"/>
    <property type="match status" value="1"/>
</dbReference>
<dbReference type="CDD" id="cd04587">
    <property type="entry name" value="CBS_pair_CAP-ED_NT_Pol-beta-like_DUF294_assoc"/>
    <property type="match status" value="1"/>
</dbReference>
<name>A0AA42CUB7_9GAMM</name>
<dbReference type="Gene3D" id="3.10.580.10">
    <property type="entry name" value="CBS-domain"/>
    <property type="match status" value="1"/>
</dbReference>
<dbReference type="InterPro" id="IPR005105">
    <property type="entry name" value="GlnD_Uridyltrans_N"/>
</dbReference>
<dbReference type="Pfam" id="PF00027">
    <property type="entry name" value="cNMP_binding"/>
    <property type="match status" value="1"/>
</dbReference>
<keyword evidence="6" id="KW-1185">Reference proteome</keyword>
<accession>A0AA42CUB7</accession>
<reference evidence="5" key="1">
    <citation type="submission" date="2022-11" db="EMBL/GenBank/DDBJ databases">
        <title>Larsenimonas rhizosphaerae sp. nov., isolated from a tidal mudflat.</title>
        <authorList>
            <person name="Lee S.D."/>
            <person name="Kim I.S."/>
        </authorList>
    </citation>
    <scope>NUCLEOTIDE SEQUENCE</scope>
    <source>
        <strain evidence="5">GH2-1</strain>
    </source>
</reference>
<dbReference type="SUPFAM" id="SSF54631">
    <property type="entry name" value="CBS-domain pair"/>
    <property type="match status" value="1"/>
</dbReference>
<sequence length="643" mass="72919">MTIEQLDIRDHMAQFAPFDNLPDEWLDRLAAEVEIQYFPAGAQLLTLGNDITELFYVRSGAVEIKRRSGQLFDRLSEGAIFGYSDLLRHRPSRYQADALEDTLIYFLPAAIIEALNDDDEGFAEFLVSGGQRLKASAEHHSHESNMLTTRVRRLIVRRPLMVAQNTPLQRAAQLMREQSTSSLLVIESTEEVDATTFVGDDQHQWHLVGMLTDRDCCTRVVADGIDPQTPVSEVMSKNLVRIQADESVYEAMLTMLRNNIQHLPVLYRRRPMGVLQLSDIVRHETHSSLYLVSNIFHQTSVEGLGRLSAEVRKAFVRLVDDGANSGMIGRALATIGRSVIRRLLELAEESYGPPPVPYAFMVLGSMARDEPTITADQDHALVIDDAFVPEEHDVYFEKLAVFVREGMAACGYARCKGDIMASNSRWRQPFSVWREYFTSWIDEPSPERLLHSSIFFDLTCVFGEDRLVEPLQELIADLAPKRPLFLAAMARNALGRTPPLGFFRTFVVEKDGEHRNSINIKRRGTAPLADLIRVHALACGSKAQNSFLRLDDIANTTLLAEGVNDRLRYSFELLSMVRIRHQALDLQQEREPDNNVEPDSIPSRDRHHLKDAFEIISHAQKFMAFRYPMPSRSGKDNGSRRRS</sequence>
<dbReference type="AlphaFoldDB" id="A0AA42CUB7"/>
<dbReference type="CDD" id="cd00038">
    <property type="entry name" value="CAP_ED"/>
    <property type="match status" value="1"/>
</dbReference>
<protein>
    <submittedName>
        <fullName evidence="5">DUF294 nucleotidyltransferase-like domain-containing protein</fullName>
    </submittedName>
</protein>
<dbReference type="SUPFAM" id="SSF51206">
    <property type="entry name" value="cAMP-binding domain-like"/>
    <property type="match status" value="1"/>
</dbReference>
<feature type="domain" description="Cyclic nucleotide-binding" evidence="3">
    <location>
        <begin position="17"/>
        <end position="91"/>
    </location>
</feature>
<organism evidence="5 6">
    <name type="scientific">Larsenimonas rhizosphaerae</name>
    <dbReference type="NCBI Taxonomy" id="2944682"/>
    <lineage>
        <taxon>Bacteria</taxon>
        <taxon>Pseudomonadati</taxon>
        <taxon>Pseudomonadota</taxon>
        <taxon>Gammaproteobacteria</taxon>
        <taxon>Oceanospirillales</taxon>
        <taxon>Halomonadaceae</taxon>
        <taxon>Larsenimonas</taxon>
    </lineage>
</organism>
<dbReference type="InterPro" id="IPR018490">
    <property type="entry name" value="cNMP-bd_dom_sf"/>
</dbReference>
<dbReference type="Gene3D" id="2.60.120.10">
    <property type="entry name" value="Jelly Rolls"/>
    <property type="match status" value="1"/>
</dbReference>
<evidence type="ECO:0000256" key="2">
    <source>
        <dbReference type="PROSITE-ProRule" id="PRU00703"/>
    </source>
</evidence>
<dbReference type="InterPro" id="IPR014710">
    <property type="entry name" value="RmlC-like_jellyroll"/>
</dbReference>
<dbReference type="PANTHER" id="PTHR43080:SF2">
    <property type="entry name" value="CBS DOMAIN-CONTAINING PROTEIN"/>
    <property type="match status" value="1"/>
</dbReference>
<comment type="caution">
    <text evidence="5">The sequence shown here is derived from an EMBL/GenBank/DDBJ whole genome shotgun (WGS) entry which is preliminary data.</text>
</comment>
<dbReference type="InterPro" id="IPR046342">
    <property type="entry name" value="CBS_dom_sf"/>
</dbReference>
<keyword evidence="1 2" id="KW-0129">CBS domain</keyword>
<feature type="domain" description="CBS" evidence="4">
    <location>
        <begin position="235"/>
        <end position="291"/>
    </location>
</feature>
<dbReference type="EMBL" id="JAPIVE010000002">
    <property type="protein sequence ID" value="MCX2524134.1"/>
    <property type="molecule type" value="Genomic_DNA"/>
</dbReference>
<dbReference type="SMART" id="SM00116">
    <property type="entry name" value="CBS"/>
    <property type="match status" value="2"/>
</dbReference>
<proteinExistence type="predicted"/>
<dbReference type="Pfam" id="PF03445">
    <property type="entry name" value="DUF294"/>
    <property type="match status" value="1"/>
</dbReference>
<dbReference type="GO" id="GO:0008773">
    <property type="term" value="F:[protein-PII] uridylyltransferase activity"/>
    <property type="evidence" value="ECO:0007669"/>
    <property type="project" value="InterPro"/>
</dbReference>
<dbReference type="InterPro" id="IPR000595">
    <property type="entry name" value="cNMP-bd_dom"/>
</dbReference>
<evidence type="ECO:0000259" key="3">
    <source>
        <dbReference type="PROSITE" id="PS50042"/>
    </source>
</evidence>
<evidence type="ECO:0000313" key="6">
    <source>
        <dbReference type="Proteomes" id="UP001165678"/>
    </source>
</evidence>
<dbReference type="PROSITE" id="PS51371">
    <property type="entry name" value="CBS"/>
    <property type="match status" value="2"/>
</dbReference>
<dbReference type="Pfam" id="PF00571">
    <property type="entry name" value="CBS"/>
    <property type="match status" value="2"/>
</dbReference>
<dbReference type="RefSeq" id="WP_250935041.1">
    <property type="nucleotide sequence ID" value="NZ_JAMLJK010000001.1"/>
</dbReference>
<dbReference type="CDD" id="cd05401">
    <property type="entry name" value="NT_GlnE_GlnD_like"/>
    <property type="match status" value="1"/>
</dbReference>
<dbReference type="InterPro" id="IPR018821">
    <property type="entry name" value="DUF294_put_nucleoTrafse_sb-bd"/>
</dbReference>
<feature type="domain" description="CBS" evidence="4">
    <location>
        <begin position="155"/>
        <end position="227"/>
    </location>
</feature>
<dbReference type="InterPro" id="IPR051257">
    <property type="entry name" value="Diverse_CBS-Domain"/>
</dbReference>